<keyword evidence="2" id="KW-1185">Reference proteome</keyword>
<dbReference type="EMBL" id="ACBX02000040">
    <property type="protein sequence ID" value="EFB34280.1"/>
    <property type="molecule type" value="Genomic_DNA"/>
</dbReference>
<protein>
    <submittedName>
        <fullName evidence="1">Uncharacterized protein</fullName>
    </submittedName>
</protein>
<comment type="caution">
    <text evidence="1">The sequence shown here is derived from an EMBL/GenBank/DDBJ whole genome shotgun (WGS) entry which is preliminary data.</text>
</comment>
<dbReference type="AlphaFoldDB" id="D1PGB5"/>
<dbReference type="PaxDb" id="537011-PREVCOP_06279"/>
<sequence length="54" mass="6296">MGNKPCSHPKFEKETHLGWGYVEEKTGDYVCTQCGQDFTKNEYNKIIAERNKNQ</sequence>
<evidence type="ECO:0000313" key="1">
    <source>
        <dbReference type="EMBL" id="EFB34280.1"/>
    </source>
</evidence>
<dbReference type="STRING" id="537011.PREVCOP_06279"/>
<accession>D1PGB5</accession>
<name>D1PGB5_9BACT</name>
<dbReference type="HOGENOM" id="CLU_3046541_0_0_10"/>
<gene>
    <name evidence="1" type="ORF">PREVCOP_06279</name>
</gene>
<dbReference type="Proteomes" id="UP000004477">
    <property type="component" value="Unassembled WGS sequence"/>
</dbReference>
<organism evidence="1 2">
    <name type="scientific">Segatella copri DSM 18205</name>
    <dbReference type="NCBI Taxonomy" id="537011"/>
    <lineage>
        <taxon>Bacteria</taxon>
        <taxon>Pseudomonadati</taxon>
        <taxon>Bacteroidota</taxon>
        <taxon>Bacteroidia</taxon>
        <taxon>Bacteroidales</taxon>
        <taxon>Prevotellaceae</taxon>
        <taxon>Segatella</taxon>
    </lineage>
</organism>
<proteinExistence type="predicted"/>
<evidence type="ECO:0000313" key="2">
    <source>
        <dbReference type="Proteomes" id="UP000004477"/>
    </source>
</evidence>
<reference evidence="1" key="1">
    <citation type="submission" date="2009-11" db="EMBL/GenBank/DDBJ databases">
        <authorList>
            <person name="Weinstock G."/>
            <person name="Sodergren E."/>
            <person name="Clifton S."/>
            <person name="Fulton L."/>
            <person name="Fulton B."/>
            <person name="Courtney L."/>
            <person name="Fronick C."/>
            <person name="Harrison M."/>
            <person name="Strong C."/>
            <person name="Farmer C."/>
            <person name="Delahaunty K."/>
            <person name="Markovic C."/>
            <person name="Hall O."/>
            <person name="Minx P."/>
            <person name="Tomlinson C."/>
            <person name="Mitreva M."/>
            <person name="Nelson J."/>
            <person name="Hou S."/>
            <person name="Wollam A."/>
            <person name="Pepin K.H."/>
            <person name="Johnson M."/>
            <person name="Bhonagiri V."/>
            <person name="Nash W.E."/>
            <person name="Warren W."/>
            <person name="Chinwalla A."/>
            <person name="Mardis E.R."/>
            <person name="Wilson R.K."/>
        </authorList>
    </citation>
    <scope>NUCLEOTIDE SEQUENCE [LARGE SCALE GENOMIC DNA]</scope>
    <source>
        <strain evidence="1">DSM 18205</strain>
    </source>
</reference>